<dbReference type="Proteomes" id="UP001299068">
    <property type="component" value="Unassembled WGS sequence"/>
</dbReference>
<dbReference type="CDD" id="cd07381">
    <property type="entry name" value="MPP_CapA"/>
    <property type="match status" value="1"/>
</dbReference>
<dbReference type="SUPFAM" id="SSF56300">
    <property type="entry name" value="Metallo-dependent phosphatases"/>
    <property type="match status" value="1"/>
</dbReference>
<protein>
    <submittedName>
        <fullName evidence="5">CapA family protein</fullName>
    </submittedName>
</protein>
<proteinExistence type="inferred from homology"/>
<keyword evidence="3" id="KW-0812">Transmembrane</keyword>
<dbReference type="EMBL" id="JAIKTU010000022">
    <property type="protein sequence ID" value="MBY0757348.1"/>
    <property type="molecule type" value="Genomic_DNA"/>
</dbReference>
<dbReference type="Gene3D" id="3.60.21.10">
    <property type="match status" value="1"/>
</dbReference>
<evidence type="ECO:0000256" key="3">
    <source>
        <dbReference type="SAM" id="Phobius"/>
    </source>
</evidence>
<comment type="similarity">
    <text evidence="1">Belongs to the CapA family.</text>
</comment>
<evidence type="ECO:0000259" key="4">
    <source>
        <dbReference type="SMART" id="SM00854"/>
    </source>
</evidence>
<feature type="transmembrane region" description="Helical" evidence="3">
    <location>
        <begin position="25"/>
        <end position="46"/>
    </location>
</feature>
<feature type="domain" description="Capsule synthesis protein CapA" evidence="4">
    <location>
        <begin position="84"/>
        <end position="317"/>
    </location>
</feature>
<dbReference type="Pfam" id="PF09587">
    <property type="entry name" value="PGA_cap"/>
    <property type="match status" value="1"/>
</dbReference>
<keyword evidence="3" id="KW-1133">Transmembrane helix</keyword>
<name>A0ABS7L2P3_CLOSR</name>
<dbReference type="PANTHER" id="PTHR33393">
    <property type="entry name" value="POLYGLUTAMINE SYNTHESIS ACCESSORY PROTEIN RV0574C-RELATED"/>
    <property type="match status" value="1"/>
</dbReference>
<evidence type="ECO:0000256" key="1">
    <source>
        <dbReference type="ARBA" id="ARBA00005662"/>
    </source>
</evidence>
<dbReference type="InterPro" id="IPR052169">
    <property type="entry name" value="CW_Biosynth-Accessory"/>
</dbReference>
<gene>
    <name evidence="5" type="ORF">K5V21_18130</name>
</gene>
<feature type="region of interest" description="Disordered" evidence="2">
    <location>
        <begin position="55"/>
        <end position="79"/>
    </location>
</feature>
<dbReference type="SMART" id="SM00854">
    <property type="entry name" value="PGA_cap"/>
    <property type="match status" value="1"/>
</dbReference>
<comment type="caution">
    <text evidence="5">The sequence shown here is derived from an EMBL/GenBank/DDBJ whole genome shotgun (WGS) entry which is preliminary data.</text>
</comment>
<sequence length="400" mass="44915">MDNQKRSNSKKQLYRKKQIKKRRILRNRILFFGLLFIVIGGTGYIIHNYTSSKTLKSTEDNSKNSSQAETPKEEETPPKKEEILLTAAGDFTLGTDDSFDKATSLPAAVSASGNNYSYLLKNVKDIFEGDDYTLVNLETTFTNSTNKLDKGHAIQFHFKGPSEFAKILTSSSIEGVTIANNHIYDYGKQGFNDTVNTLKNNKVDITGEGYVIEKEIKGIKFGFLGYQAWDNGQKIKDKISKDIKILKDKETQVIIPYFHWGIEKDSKPSEYQIDLAHFAIDSGASMVLGSHPHVIQTLENYKGKLIAYSLSNFCFGGNSNPADKRTFILQSKFDFEWDTLKDIEYKVIPATISSVSNKNDYIPTVATGEKGKTILNYINSLSPTLKGSISDSYFKLQKNS</sequence>
<dbReference type="InterPro" id="IPR029052">
    <property type="entry name" value="Metallo-depent_PP-like"/>
</dbReference>
<keyword evidence="6" id="KW-1185">Reference proteome</keyword>
<reference evidence="5 6" key="1">
    <citation type="journal article" date="2021" name="Cell Host Microbe">
        <title>in vivo commensal control of Clostridioides difficile virulence.</title>
        <authorList>
            <person name="Girinathan B.P."/>
            <person name="Dibenedetto N."/>
            <person name="Worley J.N."/>
            <person name="Peltier J."/>
            <person name="Arrieta-Ortiz M.L."/>
            <person name="Rupa Christinal Immanuel S."/>
            <person name="Lavin R."/>
            <person name="Delaney M.L."/>
            <person name="Cummins C."/>
            <person name="Hoffmann M."/>
            <person name="Luo Y."/>
            <person name="Gonzalez-Escalona N."/>
            <person name="Allard M."/>
            <person name="Onderdonk A.B."/>
            <person name="Gerber G.K."/>
            <person name="Sonenshein A.L."/>
            <person name="Baliga N."/>
            <person name="Dupuy B."/>
            <person name="Bry L."/>
        </authorList>
    </citation>
    <scope>NUCLEOTIDE SEQUENCE [LARGE SCALE GENOMIC DNA]</scope>
    <source>
        <strain evidence="5 6">DSM 599</strain>
    </source>
</reference>
<organism evidence="5 6">
    <name type="scientific">Clostridium sardiniense</name>
    <name type="common">Clostridium absonum</name>
    <dbReference type="NCBI Taxonomy" id="29369"/>
    <lineage>
        <taxon>Bacteria</taxon>
        <taxon>Bacillati</taxon>
        <taxon>Bacillota</taxon>
        <taxon>Clostridia</taxon>
        <taxon>Eubacteriales</taxon>
        <taxon>Clostridiaceae</taxon>
        <taxon>Clostridium</taxon>
    </lineage>
</organism>
<dbReference type="PANTHER" id="PTHR33393:SF13">
    <property type="entry name" value="PGA BIOSYNTHESIS PROTEIN CAPA"/>
    <property type="match status" value="1"/>
</dbReference>
<evidence type="ECO:0000256" key="2">
    <source>
        <dbReference type="SAM" id="MobiDB-lite"/>
    </source>
</evidence>
<dbReference type="InterPro" id="IPR019079">
    <property type="entry name" value="Capsule_synth_CapA"/>
</dbReference>
<evidence type="ECO:0000313" key="6">
    <source>
        <dbReference type="Proteomes" id="UP001299068"/>
    </source>
</evidence>
<evidence type="ECO:0000313" key="5">
    <source>
        <dbReference type="EMBL" id="MBY0757348.1"/>
    </source>
</evidence>
<feature type="compositionally biased region" description="Basic and acidic residues" evidence="2">
    <location>
        <begin position="70"/>
        <end position="79"/>
    </location>
</feature>
<accession>A0ABS7L2P3</accession>
<keyword evidence="3" id="KW-0472">Membrane</keyword>
<dbReference type="RefSeq" id="WP_221862444.1">
    <property type="nucleotide sequence ID" value="NZ_JAIKTU010000022.1"/>
</dbReference>